<dbReference type="NCBIfam" id="TIGR00114">
    <property type="entry name" value="lumazine-synth"/>
    <property type="match status" value="1"/>
</dbReference>
<feature type="active site" description="Proton donor" evidence="7">
    <location>
        <position position="88"/>
    </location>
</feature>
<dbReference type="Proteomes" id="UP000702544">
    <property type="component" value="Unassembled WGS sequence"/>
</dbReference>
<evidence type="ECO:0000256" key="4">
    <source>
        <dbReference type="ARBA" id="ARBA00022619"/>
    </source>
</evidence>
<dbReference type="EMBL" id="JAACAK010000091">
    <property type="protein sequence ID" value="NIR75692.1"/>
    <property type="molecule type" value="Genomic_DNA"/>
</dbReference>
<comment type="function">
    <text evidence="7">Catalyzes the formation of 6,7-dimethyl-8-ribityllumazine by condensation of 5-amino-6-(D-ribitylamino)uracil with 3,4-dihydroxy-2-butanone 4-phosphate. This is the penultimate step in the biosynthesis of riboflavin.</text>
</comment>
<evidence type="ECO:0000313" key="8">
    <source>
        <dbReference type="EMBL" id="NIR75692.1"/>
    </source>
</evidence>
<comment type="caution">
    <text evidence="8">The sequence shown here is derived from an EMBL/GenBank/DDBJ whole genome shotgun (WGS) entry which is preliminary data.</text>
</comment>
<dbReference type="CDD" id="cd09209">
    <property type="entry name" value="Lumazine_synthase-I"/>
    <property type="match status" value="1"/>
</dbReference>
<evidence type="ECO:0000256" key="7">
    <source>
        <dbReference type="HAMAP-Rule" id="MF_00178"/>
    </source>
</evidence>
<keyword evidence="5 7" id="KW-0808">Transferase</keyword>
<dbReference type="PANTHER" id="PTHR21058">
    <property type="entry name" value="6,7-DIMETHYL-8-RIBITYLLUMAZINE SYNTHASE DMRL SYNTHASE LUMAZINE SYNTHASE"/>
    <property type="match status" value="1"/>
</dbReference>
<feature type="binding site" evidence="7">
    <location>
        <begin position="80"/>
        <end position="82"/>
    </location>
    <ligand>
        <name>5-amino-6-(D-ribitylamino)uracil</name>
        <dbReference type="ChEBI" id="CHEBI:15934"/>
    </ligand>
</feature>
<evidence type="ECO:0000256" key="2">
    <source>
        <dbReference type="ARBA" id="ARBA00007424"/>
    </source>
</evidence>
<dbReference type="SUPFAM" id="SSF52121">
    <property type="entry name" value="Lumazine synthase"/>
    <property type="match status" value="1"/>
</dbReference>
<comment type="similarity">
    <text evidence="2 7">Belongs to the DMRL synthase family.</text>
</comment>
<evidence type="ECO:0000256" key="5">
    <source>
        <dbReference type="ARBA" id="ARBA00022679"/>
    </source>
</evidence>
<accession>A0AAE5CBD1</accession>
<evidence type="ECO:0000256" key="6">
    <source>
        <dbReference type="ARBA" id="ARBA00048785"/>
    </source>
</evidence>
<dbReference type="InterPro" id="IPR034964">
    <property type="entry name" value="LS"/>
</dbReference>
<gene>
    <name evidence="7" type="primary">ribH</name>
    <name evidence="8" type="ORF">GWO12_11370</name>
</gene>
<dbReference type="InterPro" id="IPR002180">
    <property type="entry name" value="LS/RS"/>
</dbReference>
<dbReference type="EC" id="2.5.1.78" evidence="3 7"/>
<dbReference type="Gene3D" id="3.40.50.960">
    <property type="entry name" value="Lumazine/riboflavin synthase"/>
    <property type="match status" value="1"/>
</dbReference>
<reference evidence="8 9" key="1">
    <citation type="submission" date="2020-01" db="EMBL/GenBank/DDBJ databases">
        <title>Genomes assembled from Gulf of Kutch pelagic sediment metagenomes.</title>
        <authorList>
            <person name="Chandrashekar M."/>
            <person name="Mahajan M.S."/>
            <person name="Dave K.J."/>
            <person name="Vatsa P."/>
            <person name="Nathani N.M."/>
        </authorList>
    </citation>
    <scope>NUCLEOTIDE SEQUENCE [LARGE SCALE GENOMIC DNA]</scope>
    <source>
        <strain evidence="8">KS3-K002</strain>
    </source>
</reference>
<comment type="catalytic activity">
    <reaction evidence="6 7">
        <text>(2S)-2-hydroxy-3-oxobutyl phosphate + 5-amino-6-(D-ribitylamino)uracil = 6,7-dimethyl-8-(1-D-ribityl)lumazine + phosphate + 2 H2O + H(+)</text>
        <dbReference type="Rhea" id="RHEA:26152"/>
        <dbReference type="ChEBI" id="CHEBI:15377"/>
        <dbReference type="ChEBI" id="CHEBI:15378"/>
        <dbReference type="ChEBI" id="CHEBI:15934"/>
        <dbReference type="ChEBI" id="CHEBI:43474"/>
        <dbReference type="ChEBI" id="CHEBI:58201"/>
        <dbReference type="ChEBI" id="CHEBI:58830"/>
        <dbReference type="EC" id="2.5.1.78"/>
    </reaction>
</comment>
<keyword evidence="4 7" id="KW-0686">Riboflavin biosynthesis</keyword>
<evidence type="ECO:0000256" key="3">
    <source>
        <dbReference type="ARBA" id="ARBA00012664"/>
    </source>
</evidence>
<evidence type="ECO:0000256" key="1">
    <source>
        <dbReference type="ARBA" id="ARBA00004917"/>
    </source>
</evidence>
<name>A0AAE5CBD1_9BACT</name>
<comment type="pathway">
    <text evidence="1 7">Cofactor biosynthesis; riboflavin biosynthesis; riboflavin from 2-hydroxy-3-oxobutyl phosphate and 5-amino-6-(D-ribitylamino)uracil: step 1/2.</text>
</comment>
<evidence type="ECO:0000313" key="9">
    <source>
        <dbReference type="Proteomes" id="UP000702544"/>
    </source>
</evidence>
<feature type="binding site" evidence="7">
    <location>
        <position position="113"/>
    </location>
    <ligand>
        <name>5-amino-6-(D-ribitylamino)uracil</name>
        <dbReference type="ChEBI" id="CHEBI:15934"/>
    </ligand>
</feature>
<sequence>MRETYGQFRVEGRRFALVVSRTNELVTRQLLSGAVDCLRQHGADENQIEVFWVPGAWELAPVVARLARGGRHAAIVALGALIRGATPHFDYLASAATQRLANVATHSECYVSLGVLTADTLEQALERAGSKAGNHGAKAVLAAIEMADLLDRLDGESD</sequence>
<feature type="binding site" evidence="7">
    <location>
        <begin position="56"/>
        <end position="58"/>
    </location>
    <ligand>
        <name>5-amino-6-(D-ribitylamino)uracil</name>
        <dbReference type="ChEBI" id="CHEBI:15934"/>
    </ligand>
</feature>
<dbReference type="InterPro" id="IPR036467">
    <property type="entry name" value="LS/RS_sf"/>
</dbReference>
<dbReference type="GO" id="GO:0005829">
    <property type="term" value="C:cytosol"/>
    <property type="evidence" value="ECO:0007669"/>
    <property type="project" value="TreeGrafter"/>
</dbReference>
<feature type="binding site" evidence="7">
    <location>
        <position position="127"/>
    </location>
    <ligand>
        <name>(2S)-2-hydroxy-3-oxobutyl phosphate</name>
        <dbReference type="ChEBI" id="CHEBI:58830"/>
    </ligand>
</feature>
<dbReference type="AlphaFoldDB" id="A0AAE5CBD1"/>
<proteinExistence type="inferred from homology"/>
<dbReference type="GO" id="GO:0000906">
    <property type="term" value="F:6,7-dimethyl-8-ribityllumazine synthase activity"/>
    <property type="evidence" value="ECO:0007669"/>
    <property type="project" value="UniProtKB-UniRule"/>
</dbReference>
<organism evidence="8 9">
    <name type="scientific">Candidatus Kutchimonas denitrificans</name>
    <dbReference type="NCBI Taxonomy" id="3056748"/>
    <lineage>
        <taxon>Bacteria</taxon>
        <taxon>Pseudomonadati</taxon>
        <taxon>Gemmatimonadota</taxon>
        <taxon>Gemmatimonadia</taxon>
        <taxon>Candidatus Palauibacterales</taxon>
        <taxon>Candidatus Palauibacteraceae</taxon>
        <taxon>Candidatus Kutchimonas</taxon>
    </lineage>
</organism>
<dbReference type="Pfam" id="PF00885">
    <property type="entry name" value="DMRL_synthase"/>
    <property type="match status" value="1"/>
</dbReference>
<dbReference type="PANTHER" id="PTHR21058:SF0">
    <property type="entry name" value="6,7-DIMETHYL-8-RIBITYLLUMAZINE SYNTHASE"/>
    <property type="match status" value="1"/>
</dbReference>
<protein>
    <recommendedName>
        <fullName evidence="3 7">6,7-dimethyl-8-ribityllumazine synthase</fullName>
        <shortName evidence="7">DMRL synthase</shortName>
        <shortName evidence="7">LS</shortName>
        <shortName evidence="7">Lumazine synthase</shortName>
        <ecNumber evidence="3 7">2.5.1.78</ecNumber>
    </recommendedName>
</protein>
<comment type="caution">
    <text evidence="7">Lacks conserved residue(s) required for the propagation of feature annotation.</text>
</comment>
<dbReference type="GO" id="GO:0009231">
    <property type="term" value="P:riboflavin biosynthetic process"/>
    <property type="evidence" value="ECO:0007669"/>
    <property type="project" value="UniProtKB-UniRule"/>
</dbReference>
<dbReference type="GO" id="GO:0009349">
    <property type="term" value="C:riboflavin synthase complex"/>
    <property type="evidence" value="ECO:0007669"/>
    <property type="project" value="UniProtKB-UniRule"/>
</dbReference>
<dbReference type="HAMAP" id="MF_00178">
    <property type="entry name" value="Lumazine_synth"/>
    <property type="match status" value="1"/>
</dbReference>
<feature type="binding site" evidence="7">
    <location>
        <begin position="85"/>
        <end position="86"/>
    </location>
    <ligand>
        <name>(2S)-2-hydroxy-3-oxobutyl phosphate</name>
        <dbReference type="ChEBI" id="CHEBI:58830"/>
    </ligand>
</feature>